<sequence length="117" mass="12913">MTMVHTLSLTPVALISRSNQGNMALENRRSIAVKPRYVTEEGTFEGQSKYNNINNICLSIRLHGWCGDWATVADSIPARSNSLCDPQIVVSGLGVMCIGPKTKKAKPRLCNTFYQIN</sequence>
<dbReference type="AlphaFoldDB" id="A0A2H1WTT9"/>
<dbReference type="EMBL" id="ODYU01011013">
    <property type="protein sequence ID" value="SOQ56489.1"/>
    <property type="molecule type" value="Genomic_DNA"/>
</dbReference>
<accession>A0A2H1WTT9</accession>
<proteinExistence type="predicted"/>
<organism evidence="1">
    <name type="scientific">Spodoptera frugiperda</name>
    <name type="common">Fall armyworm</name>
    <dbReference type="NCBI Taxonomy" id="7108"/>
    <lineage>
        <taxon>Eukaryota</taxon>
        <taxon>Metazoa</taxon>
        <taxon>Ecdysozoa</taxon>
        <taxon>Arthropoda</taxon>
        <taxon>Hexapoda</taxon>
        <taxon>Insecta</taxon>
        <taxon>Pterygota</taxon>
        <taxon>Neoptera</taxon>
        <taxon>Endopterygota</taxon>
        <taxon>Lepidoptera</taxon>
        <taxon>Glossata</taxon>
        <taxon>Ditrysia</taxon>
        <taxon>Noctuoidea</taxon>
        <taxon>Noctuidae</taxon>
        <taxon>Amphipyrinae</taxon>
        <taxon>Spodoptera</taxon>
    </lineage>
</organism>
<evidence type="ECO:0000313" key="1">
    <source>
        <dbReference type="EMBL" id="SOQ56489.1"/>
    </source>
</evidence>
<name>A0A2H1WTT9_SPOFR</name>
<protein>
    <submittedName>
        <fullName evidence="1">SFRICE_014514</fullName>
    </submittedName>
</protein>
<reference evidence="1" key="1">
    <citation type="submission" date="2016-07" db="EMBL/GenBank/DDBJ databases">
        <authorList>
            <person name="Bretaudeau A."/>
        </authorList>
    </citation>
    <scope>NUCLEOTIDE SEQUENCE</scope>
    <source>
        <strain evidence="1">Rice</strain>
        <tissue evidence="1">Whole body</tissue>
    </source>
</reference>
<gene>
    <name evidence="1" type="ORF">SFRICE_014514</name>
</gene>